<dbReference type="Proteomes" id="UP000289734">
    <property type="component" value="Unassembled WGS sequence"/>
</dbReference>
<feature type="domain" description="DUF7619" evidence="6">
    <location>
        <begin position="610"/>
        <end position="736"/>
    </location>
</feature>
<dbReference type="Pfam" id="PF24595">
    <property type="entry name" value="DUF7619"/>
    <property type="match status" value="1"/>
</dbReference>
<evidence type="ECO:0000256" key="4">
    <source>
        <dbReference type="SAM" id="SignalP"/>
    </source>
</evidence>
<evidence type="ECO:0000313" key="8">
    <source>
        <dbReference type="Proteomes" id="UP000289734"/>
    </source>
</evidence>
<proteinExistence type="predicted"/>
<dbReference type="RefSeq" id="WP_129463084.1">
    <property type="nucleotide sequence ID" value="NZ_SBKQ01000002.1"/>
</dbReference>
<dbReference type="InterPro" id="IPR026444">
    <property type="entry name" value="Secre_tail"/>
</dbReference>
<dbReference type="SUPFAM" id="SSF52058">
    <property type="entry name" value="L domain-like"/>
    <property type="match status" value="1"/>
</dbReference>
<evidence type="ECO:0000256" key="3">
    <source>
        <dbReference type="ARBA" id="ARBA00022737"/>
    </source>
</evidence>
<dbReference type="InterPro" id="IPR052574">
    <property type="entry name" value="CDIRP"/>
</dbReference>
<evidence type="ECO:0000256" key="2">
    <source>
        <dbReference type="ARBA" id="ARBA00022729"/>
    </source>
</evidence>
<gene>
    <name evidence="7" type="ORF">EQG68_01840</name>
</gene>
<keyword evidence="8" id="KW-1185">Reference proteome</keyword>
<feature type="signal peptide" evidence="4">
    <location>
        <begin position="1"/>
        <end position="17"/>
    </location>
</feature>
<dbReference type="AlphaFoldDB" id="A0A4Q1KWR2"/>
<dbReference type="GO" id="GO:0035591">
    <property type="term" value="F:signaling adaptor activity"/>
    <property type="evidence" value="ECO:0007669"/>
    <property type="project" value="TreeGrafter"/>
</dbReference>
<name>A0A4Q1KWR2_9FLAO</name>
<protein>
    <submittedName>
        <fullName evidence="7">T9SS type A sorting domain-containing protein</fullName>
    </submittedName>
</protein>
<comment type="caution">
    <text evidence="7">The sequence shown here is derived from an EMBL/GenBank/DDBJ whole genome shotgun (WGS) entry which is preliminary data.</text>
</comment>
<sequence>MKKIFFLLILFSSFVQAQIVNIPDPNFKNALLSYNPVIDTNSDGEIQESEALAVTYLILDGLDISSLEGIQSFSNLEILSCWENQLTTLDLSGMSILYSLACNDNQLINLNLSGCLNLIELFCNNNLLVELDVSGLTNLTQIICHNNLLAELDVSGHTNLEEVFFDNNPTIETFNAAGCTALISYTYHPSLKHVDFSNCTSLGNITLHTNGNLETLNVSNCQSLFFLSIDQSQLTSLDLSGLTNLVTAACAESPISNLNINDCLNLQTLYFVSNQITTLDISSNVALVELTLDDNNLTFLDASSNINLNYLSCYSNNLESLFIKNGQNETLEVSDNPNLQFICADNSQIDTIQNQLNVMGMTTAVVNSYCTFTPGGNYNTISGTVLFDEDENGCDENDSSQSLIKIKITEGNSTGYMFTNSNGEFNRYVLEGDFELEPIIENETFFTVTPVTASVFFLNANNNNAIQDFCIAPVPQLNDLEVIIAPVTPARPGFNAIYKIVYKNKGNYPMSQQNGVNFVYNQNLMELVSTSVAPSSQGPGAIQWDYANLMPFESRSIEVTMAINPPTDTENPVNIGDELTFTSIILPQAGDENVHDNTFVYNQTVVGSYDPNDITCLQGDVVSPTQIGNYLHYVIRFENTGNAPAENVVVKVEIDPNQFDSNSLQMLATSHDANIRMTGNKIEFIFENIQLESGGHGNILLKMRTNETLQVGDYVEKKANIYFDYNFPIETNEAETLFEALSLVNPTLDNLITIYPNPTKDVVTISIKDNSSIKTIELYDVQGRLLQTQLVNDFSSELNITERANGMYFIKINTDKGTKVEKLVKE</sequence>
<dbReference type="Pfam" id="PF18962">
    <property type="entry name" value="Por_Secre_tail"/>
    <property type="match status" value="1"/>
</dbReference>
<organism evidence="7 8">
    <name type="scientific">Flavobacterium piscinae</name>
    <dbReference type="NCBI Taxonomy" id="2506424"/>
    <lineage>
        <taxon>Bacteria</taxon>
        <taxon>Pseudomonadati</taxon>
        <taxon>Bacteroidota</taxon>
        <taxon>Flavobacteriia</taxon>
        <taxon>Flavobacteriales</taxon>
        <taxon>Flavobacteriaceae</taxon>
        <taxon>Flavobacterium</taxon>
    </lineage>
</organism>
<dbReference type="EMBL" id="SBKQ01000002">
    <property type="protein sequence ID" value="RXR34672.1"/>
    <property type="molecule type" value="Genomic_DNA"/>
</dbReference>
<dbReference type="OrthoDB" id="1110367at2"/>
<keyword evidence="2 4" id="KW-0732">Signal</keyword>
<keyword evidence="1" id="KW-0433">Leucine-rich repeat</keyword>
<evidence type="ECO:0000256" key="1">
    <source>
        <dbReference type="ARBA" id="ARBA00022614"/>
    </source>
</evidence>
<feature type="chain" id="PRO_5020617315" evidence="4">
    <location>
        <begin position="18"/>
        <end position="826"/>
    </location>
</feature>
<dbReference type="InterPro" id="IPR032675">
    <property type="entry name" value="LRR_dom_sf"/>
</dbReference>
<evidence type="ECO:0000259" key="6">
    <source>
        <dbReference type="Pfam" id="PF24595"/>
    </source>
</evidence>
<dbReference type="InterPro" id="IPR055353">
    <property type="entry name" value="DUF7619"/>
</dbReference>
<evidence type="ECO:0000259" key="5">
    <source>
        <dbReference type="Pfam" id="PF18962"/>
    </source>
</evidence>
<feature type="domain" description="Secretion system C-terminal sorting" evidence="5">
    <location>
        <begin position="754"/>
        <end position="824"/>
    </location>
</feature>
<keyword evidence="3" id="KW-0677">Repeat</keyword>
<dbReference type="NCBIfam" id="TIGR04183">
    <property type="entry name" value="Por_Secre_tail"/>
    <property type="match status" value="1"/>
</dbReference>
<dbReference type="PANTHER" id="PTHR47566">
    <property type="match status" value="1"/>
</dbReference>
<reference evidence="8" key="1">
    <citation type="submission" date="2019-01" db="EMBL/GenBank/DDBJ databases">
        <title>Cytophagaceae bacterium strain CAR-16.</title>
        <authorList>
            <person name="Chen W.-M."/>
        </authorList>
    </citation>
    <scope>NUCLEOTIDE SEQUENCE [LARGE SCALE GENOMIC DNA]</scope>
    <source>
        <strain evidence="8">ICH-30</strain>
    </source>
</reference>
<evidence type="ECO:0000313" key="7">
    <source>
        <dbReference type="EMBL" id="RXR34672.1"/>
    </source>
</evidence>
<dbReference type="PANTHER" id="PTHR47566:SF1">
    <property type="entry name" value="PROTEIN NUD1"/>
    <property type="match status" value="1"/>
</dbReference>
<accession>A0A4Q1KWR2</accession>
<dbReference type="Gene3D" id="3.80.10.10">
    <property type="entry name" value="Ribonuclease Inhibitor"/>
    <property type="match status" value="2"/>
</dbReference>